<evidence type="ECO:0000256" key="1">
    <source>
        <dbReference type="ARBA" id="ARBA00005054"/>
    </source>
</evidence>
<gene>
    <name evidence="6" type="ORF">H8E19_05015</name>
</gene>
<dbReference type="Gene3D" id="3.40.50.170">
    <property type="entry name" value="Formyl transferase, N-terminal domain"/>
    <property type="match status" value="1"/>
</dbReference>
<dbReference type="SUPFAM" id="SSF53328">
    <property type="entry name" value="Formyltransferase"/>
    <property type="match status" value="1"/>
</dbReference>
<reference evidence="6 7" key="1">
    <citation type="submission" date="2020-08" db="EMBL/GenBank/DDBJ databases">
        <title>Bridging the membrane lipid divide: bacteria of the FCB group superphylum have the potential to synthesize archaeal ether lipids.</title>
        <authorList>
            <person name="Villanueva L."/>
            <person name="Von Meijenfeldt F.A.B."/>
            <person name="Westbye A.B."/>
            <person name="Yadav S."/>
            <person name="Hopmans E.C."/>
            <person name="Dutilh B.E."/>
            <person name="Sinninghe Damste J.S."/>
        </authorList>
    </citation>
    <scope>NUCLEOTIDE SEQUENCE [LARGE SCALE GENOMIC DNA]</scope>
    <source>
        <strain evidence="6">NIOZ-UU27</strain>
    </source>
</reference>
<dbReference type="InterPro" id="IPR002376">
    <property type="entry name" value="Formyl_transf_N"/>
</dbReference>
<keyword evidence="4" id="KW-0658">Purine biosynthesis</keyword>
<keyword evidence="3 6" id="KW-0808">Transferase</keyword>
<evidence type="ECO:0000256" key="3">
    <source>
        <dbReference type="ARBA" id="ARBA00022679"/>
    </source>
</evidence>
<dbReference type="GO" id="GO:0004644">
    <property type="term" value="F:phosphoribosylglycinamide formyltransferase activity"/>
    <property type="evidence" value="ECO:0007669"/>
    <property type="project" value="UniProtKB-EC"/>
</dbReference>
<organism evidence="6 7">
    <name type="scientific">Candidatus Desulfacyla euxinica</name>
    <dbReference type="NCBI Taxonomy" id="2841693"/>
    <lineage>
        <taxon>Bacteria</taxon>
        <taxon>Deltaproteobacteria</taxon>
        <taxon>Candidatus Desulfacyla</taxon>
    </lineage>
</organism>
<evidence type="ECO:0000256" key="4">
    <source>
        <dbReference type="ARBA" id="ARBA00022755"/>
    </source>
</evidence>
<accession>A0A8J6N032</accession>
<dbReference type="PANTHER" id="PTHR43369">
    <property type="entry name" value="PHOSPHORIBOSYLGLYCINAMIDE FORMYLTRANSFERASE"/>
    <property type="match status" value="1"/>
</dbReference>
<dbReference type="GO" id="GO:0006189">
    <property type="term" value="P:'de novo' IMP biosynthetic process"/>
    <property type="evidence" value="ECO:0007669"/>
    <property type="project" value="TreeGrafter"/>
</dbReference>
<protein>
    <recommendedName>
        <fullName evidence="2">phosphoribosylglycinamide formyltransferase 1</fullName>
        <ecNumber evidence="2">2.1.2.2</ecNumber>
    </recommendedName>
</protein>
<evidence type="ECO:0000256" key="2">
    <source>
        <dbReference type="ARBA" id="ARBA00012254"/>
    </source>
</evidence>
<feature type="domain" description="Formyl transferase N-terminal" evidence="5">
    <location>
        <begin position="16"/>
        <end position="207"/>
    </location>
</feature>
<sequence>MTITPIFDPEKEGRPMRVAAFMSGSGTNIMRLLEHEKRLVSLEGKSPFETIFIFSDRSDGQSAGEKIALENGLSYFSYDIRAFHAEKSIKRSVGTPEGMAARREYDLTAKRLVEAFEIDVIALGGYMSYITLERCVNVHPADLSISLPDGRRRFIGDHAVQDAISAGEKMLRSSTLWTDEGVDSGPLLMVSDPVPVELPESLETLIKNREKLTAVADEHQERLKEAGDWKIFPRTVEMIARGRFALDDKNRVYVDGQPVPGGYREEE</sequence>
<evidence type="ECO:0000259" key="5">
    <source>
        <dbReference type="Pfam" id="PF00551"/>
    </source>
</evidence>
<evidence type="ECO:0000313" key="6">
    <source>
        <dbReference type="EMBL" id="MBC8176744.1"/>
    </source>
</evidence>
<dbReference type="EMBL" id="JACNJD010000158">
    <property type="protein sequence ID" value="MBC8176744.1"/>
    <property type="molecule type" value="Genomic_DNA"/>
</dbReference>
<dbReference type="AlphaFoldDB" id="A0A8J6N032"/>
<comment type="caution">
    <text evidence="6">The sequence shown here is derived from an EMBL/GenBank/DDBJ whole genome shotgun (WGS) entry which is preliminary data.</text>
</comment>
<dbReference type="PANTHER" id="PTHR43369:SF2">
    <property type="entry name" value="PHOSPHORIBOSYLGLYCINAMIDE FORMYLTRANSFERASE"/>
    <property type="match status" value="1"/>
</dbReference>
<dbReference type="InterPro" id="IPR036477">
    <property type="entry name" value="Formyl_transf_N_sf"/>
</dbReference>
<dbReference type="EC" id="2.1.2.2" evidence="2"/>
<evidence type="ECO:0000313" key="7">
    <source>
        <dbReference type="Proteomes" id="UP000650524"/>
    </source>
</evidence>
<proteinExistence type="predicted"/>
<comment type="pathway">
    <text evidence="1">Purine metabolism; IMP biosynthesis via de novo pathway; N(2)-formyl-N(1)-(5-phospho-D-ribosyl)glycinamide from N(1)-(5-phospho-D-ribosyl)glycinamide (10-formyl THF route): step 1/1.</text>
</comment>
<dbReference type="Pfam" id="PF00551">
    <property type="entry name" value="Formyl_trans_N"/>
    <property type="match status" value="1"/>
</dbReference>
<name>A0A8J6N032_9DELT</name>
<dbReference type="Proteomes" id="UP000650524">
    <property type="component" value="Unassembled WGS sequence"/>
</dbReference>
<dbReference type="GO" id="GO:0005737">
    <property type="term" value="C:cytoplasm"/>
    <property type="evidence" value="ECO:0007669"/>
    <property type="project" value="TreeGrafter"/>
</dbReference>